<name>A0A194QKT5_PAPMA</name>
<evidence type="ECO:0000313" key="12">
    <source>
        <dbReference type="Proteomes" id="UP000053240"/>
    </source>
</evidence>
<evidence type="ECO:0000256" key="4">
    <source>
        <dbReference type="ARBA" id="ARBA00022729"/>
    </source>
</evidence>
<dbReference type="GO" id="GO:0008270">
    <property type="term" value="F:zinc ion binding"/>
    <property type="evidence" value="ECO:0007669"/>
    <property type="project" value="InterPro"/>
</dbReference>
<evidence type="ECO:0000259" key="9">
    <source>
        <dbReference type="SMART" id="SM00644"/>
    </source>
</evidence>
<reference evidence="11 12" key="1">
    <citation type="journal article" date="2015" name="Nat. Commun.">
        <title>Outbred genome sequencing and CRISPR/Cas9 gene editing in butterflies.</title>
        <authorList>
            <person name="Li X."/>
            <person name="Fan D."/>
            <person name="Zhang W."/>
            <person name="Liu G."/>
            <person name="Zhang L."/>
            <person name="Zhao L."/>
            <person name="Fang X."/>
            <person name="Chen L."/>
            <person name="Dong Y."/>
            <person name="Chen Y."/>
            <person name="Ding Y."/>
            <person name="Zhao R."/>
            <person name="Feng M."/>
            <person name="Zhu Y."/>
            <person name="Feng Y."/>
            <person name="Jiang X."/>
            <person name="Zhu D."/>
            <person name="Xiang H."/>
            <person name="Feng X."/>
            <person name="Li S."/>
            <person name="Wang J."/>
            <person name="Zhang G."/>
            <person name="Kronforst M.R."/>
            <person name="Wang W."/>
        </authorList>
    </citation>
    <scope>NUCLEOTIDE SEQUENCE [LARGE SCALE GENOMIC DNA]</scope>
    <source>
        <strain evidence="11">Ya'a_city_454_Pm</strain>
        <tissue evidence="11">Whole body</tissue>
    </source>
</reference>
<comment type="subunit">
    <text evidence="2">Monomer.</text>
</comment>
<protein>
    <recommendedName>
        <fullName evidence="7">Peptidoglycan-recognition protein</fullName>
    </recommendedName>
</protein>
<dbReference type="PANTHER" id="PTHR11022">
    <property type="entry name" value="PEPTIDOGLYCAN RECOGNITION PROTEIN"/>
    <property type="match status" value="1"/>
</dbReference>
<feature type="domain" description="Peptidoglycan recognition protein family" evidence="10">
    <location>
        <begin position="36"/>
        <end position="178"/>
    </location>
</feature>
<dbReference type="SUPFAM" id="SSF55846">
    <property type="entry name" value="N-acetylmuramoyl-L-alanine amidase-like"/>
    <property type="match status" value="1"/>
</dbReference>
<dbReference type="GO" id="GO:0008745">
    <property type="term" value="F:N-acetylmuramoyl-L-alanine amidase activity"/>
    <property type="evidence" value="ECO:0007669"/>
    <property type="project" value="InterPro"/>
</dbReference>
<dbReference type="GO" id="GO:0042834">
    <property type="term" value="F:peptidoglycan binding"/>
    <property type="evidence" value="ECO:0007669"/>
    <property type="project" value="InterPro"/>
</dbReference>
<dbReference type="PIRSF" id="PIRSF037945">
    <property type="entry name" value="PGRPs"/>
    <property type="match status" value="1"/>
</dbReference>
<dbReference type="InParanoid" id="A0A194QKT5"/>
<dbReference type="PANTHER" id="PTHR11022:SF74">
    <property type="entry name" value="PEPTIDOGLYCAN-RECOGNITION PROTEIN SA"/>
    <property type="match status" value="1"/>
</dbReference>
<dbReference type="InterPro" id="IPR017331">
    <property type="entry name" value="Peptidoglycan_recognition"/>
</dbReference>
<feature type="disulfide bond" evidence="8">
    <location>
        <begin position="36"/>
        <end position="158"/>
    </location>
</feature>
<keyword evidence="4" id="KW-0732">Signal</keyword>
<dbReference type="EMBL" id="KQ461198">
    <property type="protein sequence ID" value="KPJ06009.1"/>
    <property type="molecule type" value="Genomic_DNA"/>
</dbReference>
<keyword evidence="12" id="KW-1185">Reference proteome</keyword>
<evidence type="ECO:0000256" key="1">
    <source>
        <dbReference type="ARBA" id="ARBA00007553"/>
    </source>
</evidence>
<dbReference type="CDD" id="cd06583">
    <property type="entry name" value="PGRP"/>
    <property type="match status" value="1"/>
</dbReference>
<dbReference type="Gene3D" id="3.40.80.10">
    <property type="entry name" value="Peptidoglycan recognition protein-like"/>
    <property type="match status" value="1"/>
</dbReference>
<evidence type="ECO:0000259" key="10">
    <source>
        <dbReference type="SMART" id="SM00701"/>
    </source>
</evidence>
<dbReference type="InterPro" id="IPR002502">
    <property type="entry name" value="Amidase_domain"/>
</dbReference>
<feature type="domain" description="N-acetylmuramoyl-L-alanine amidase" evidence="9">
    <location>
        <begin position="45"/>
        <end position="184"/>
    </location>
</feature>
<dbReference type="GO" id="GO:0045087">
    <property type="term" value="P:innate immune response"/>
    <property type="evidence" value="ECO:0007669"/>
    <property type="project" value="UniProtKB-KW"/>
</dbReference>
<organism evidence="11 12">
    <name type="scientific">Papilio machaon</name>
    <name type="common">Old World swallowtail butterfly</name>
    <dbReference type="NCBI Taxonomy" id="76193"/>
    <lineage>
        <taxon>Eukaryota</taxon>
        <taxon>Metazoa</taxon>
        <taxon>Ecdysozoa</taxon>
        <taxon>Arthropoda</taxon>
        <taxon>Hexapoda</taxon>
        <taxon>Insecta</taxon>
        <taxon>Pterygota</taxon>
        <taxon>Neoptera</taxon>
        <taxon>Endopterygota</taxon>
        <taxon>Lepidoptera</taxon>
        <taxon>Glossata</taxon>
        <taxon>Ditrysia</taxon>
        <taxon>Papilionoidea</taxon>
        <taxon>Papilionidae</taxon>
        <taxon>Papilioninae</taxon>
        <taxon>Papilio</taxon>
    </lineage>
</organism>
<evidence type="ECO:0000256" key="2">
    <source>
        <dbReference type="ARBA" id="ARBA00011245"/>
    </source>
</evidence>
<dbReference type="FunFam" id="3.40.80.10:FF:000001">
    <property type="entry name" value="Peptidoglycan recognition protein 1"/>
    <property type="match status" value="1"/>
</dbReference>
<keyword evidence="3 7" id="KW-0399">Innate immunity</keyword>
<evidence type="ECO:0000256" key="5">
    <source>
        <dbReference type="ARBA" id="ARBA00022859"/>
    </source>
</evidence>
<dbReference type="InterPro" id="IPR006619">
    <property type="entry name" value="PGRP_domain_met/bac"/>
</dbReference>
<feature type="disulfide bond" evidence="8">
    <location>
        <begin position="72"/>
        <end position="78"/>
    </location>
</feature>
<gene>
    <name evidence="11" type="ORF">RR48_14451</name>
</gene>
<dbReference type="SMART" id="SM00644">
    <property type="entry name" value="Ami_2"/>
    <property type="match status" value="1"/>
</dbReference>
<dbReference type="STRING" id="76193.A0A194QKT5"/>
<proteinExistence type="inferred from homology"/>
<evidence type="ECO:0000256" key="8">
    <source>
        <dbReference type="PIRSR" id="PIRSR037945-1"/>
    </source>
</evidence>
<dbReference type="InterPro" id="IPR015510">
    <property type="entry name" value="PGRP"/>
</dbReference>
<dbReference type="Pfam" id="PF01510">
    <property type="entry name" value="Amidase_2"/>
    <property type="match status" value="1"/>
</dbReference>
<keyword evidence="6 8" id="KW-1015">Disulfide bond</keyword>
<comment type="similarity">
    <text evidence="1 7">Belongs to the N-acetylmuramoyl-L-alanine amidase 2 family.</text>
</comment>
<dbReference type="Proteomes" id="UP000053240">
    <property type="component" value="Unassembled WGS sequence"/>
</dbReference>
<accession>A0A194QKT5</accession>
<dbReference type="InterPro" id="IPR036505">
    <property type="entry name" value="Amidase/PGRP_sf"/>
</dbReference>
<evidence type="ECO:0000256" key="3">
    <source>
        <dbReference type="ARBA" id="ARBA00022588"/>
    </source>
</evidence>
<evidence type="ECO:0000256" key="6">
    <source>
        <dbReference type="ARBA" id="ARBA00023157"/>
    </source>
</evidence>
<evidence type="ECO:0000256" key="7">
    <source>
        <dbReference type="PIRNR" id="PIRNR037945"/>
    </source>
</evidence>
<dbReference type="GO" id="GO:0009253">
    <property type="term" value="P:peptidoglycan catabolic process"/>
    <property type="evidence" value="ECO:0007669"/>
    <property type="project" value="InterPro"/>
</dbReference>
<evidence type="ECO:0000313" key="11">
    <source>
        <dbReference type="EMBL" id="KPJ06009.1"/>
    </source>
</evidence>
<keyword evidence="5 7" id="KW-0391">Immunity</keyword>
<dbReference type="AlphaFoldDB" id="A0A194QKT5"/>
<sequence length="201" mass="22627">MDGWMFEGIFGTAQRILMKFGTGVEHSLEEHIDRDCGVLPITLWSGEKSRRTSMLKTPVQLVVIQHTVSPACYTDQACESILRGIRIHHIIDLDFVDIGTSFLIGGNGRVYEGAGWQRIGAHTRGYNDKSISISFIGNFNNELPRTKALKAAQDLINCGVYNNYLTKDYELVGHRQLSATQSPGDSLQDLIETWPHWKKFD</sequence>
<dbReference type="SMART" id="SM00701">
    <property type="entry name" value="PGRP"/>
    <property type="match status" value="1"/>
</dbReference>